<dbReference type="AlphaFoldDB" id="A0A1H8K5A6"/>
<keyword evidence="2" id="KW-1185">Reference proteome</keyword>
<evidence type="ECO:0000313" key="2">
    <source>
        <dbReference type="Proteomes" id="UP000198814"/>
    </source>
</evidence>
<organism evidence="1 2">
    <name type="scientific">Nitrosomonas oligotropha</name>
    <dbReference type="NCBI Taxonomy" id="42354"/>
    <lineage>
        <taxon>Bacteria</taxon>
        <taxon>Pseudomonadati</taxon>
        <taxon>Pseudomonadota</taxon>
        <taxon>Betaproteobacteria</taxon>
        <taxon>Nitrosomonadales</taxon>
        <taxon>Nitrosomonadaceae</taxon>
        <taxon>Nitrosomonas</taxon>
    </lineage>
</organism>
<dbReference type="EMBL" id="FODO01000002">
    <property type="protein sequence ID" value="SEN87857.1"/>
    <property type="molecule type" value="Genomic_DNA"/>
</dbReference>
<evidence type="ECO:0000313" key="1">
    <source>
        <dbReference type="EMBL" id="SEN87857.1"/>
    </source>
</evidence>
<gene>
    <name evidence="1" type="ORF">SAMN05216333_1024</name>
</gene>
<reference evidence="2" key="1">
    <citation type="submission" date="2016-10" db="EMBL/GenBank/DDBJ databases">
        <authorList>
            <person name="Varghese N."/>
            <person name="Submissions S."/>
        </authorList>
    </citation>
    <scope>NUCLEOTIDE SEQUENCE [LARGE SCALE GENOMIC DNA]</scope>
    <source>
        <strain evidence="2">Nm76</strain>
    </source>
</reference>
<protein>
    <submittedName>
        <fullName evidence="1">Uncharacterized protein</fullName>
    </submittedName>
</protein>
<name>A0A1H8K5A6_9PROT</name>
<sequence length="35" mass="4430">MWGVQFWNNLFERLIKIQDKKTMQVRLIMHIERVK</sequence>
<accession>A0A1H8K5A6</accession>
<proteinExistence type="predicted"/>
<dbReference type="STRING" id="42354.SAMN05216333_1024"/>
<dbReference type="Proteomes" id="UP000198814">
    <property type="component" value="Unassembled WGS sequence"/>
</dbReference>